<dbReference type="Proteomes" id="UP000664132">
    <property type="component" value="Unassembled WGS sequence"/>
</dbReference>
<dbReference type="InterPro" id="IPR042099">
    <property type="entry name" value="ANL_N_sf"/>
</dbReference>
<evidence type="ECO:0000259" key="3">
    <source>
        <dbReference type="Pfam" id="PF00501"/>
    </source>
</evidence>
<evidence type="ECO:0000256" key="2">
    <source>
        <dbReference type="ARBA" id="ARBA00022598"/>
    </source>
</evidence>
<dbReference type="InterPro" id="IPR045851">
    <property type="entry name" value="AMP-bd_C_sf"/>
</dbReference>
<dbReference type="AlphaFoldDB" id="A0A8H8BW33"/>
<dbReference type="Gene3D" id="3.30.300.30">
    <property type="match status" value="1"/>
</dbReference>
<name>A0A8H8BW33_9HELO</name>
<dbReference type="PROSITE" id="PS00455">
    <property type="entry name" value="AMP_BINDING"/>
    <property type="match status" value="1"/>
</dbReference>
<dbReference type="PANTHER" id="PTHR24096">
    <property type="entry name" value="LONG-CHAIN-FATTY-ACID--COA LIGASE"/>
    <property type="match status" value="1"/>
</dbReference>
<dbReference type="OrthoDB" id="1898221at2759"/>
<evidence type="ECO:0000313" key="5">
    <source>
        <dbReference type="EMBL" id="KAG4425874.1"/>
    </source>
</evidence>
<dbReference type="InterPro" id="IPR000873">
    <property type="entry name" value="AMP-dep_synth/lig_dom"/>
</dbReference>
<dbReference type="SUPFAM" id="SSF56801">
    <property type="entry name" value="Acetyl-CoA synthetase-like"/>
    <property type="match status" value="1"/>
</dbReference>
<reference evidence="5" key="1">
    <citation type="submission" date="2021-02" db="EMBL/GenBank/DDBJ databases">
        <title>Genome sequence Cadophora malorum strain M34.</title>
        <authorList>
            <person name="Stefanovic E."/>
            <person name="Vu D."/>
            <person name="Scully C."/>
            <person name="Dijksterhuis J."/>
            <person name="Roader J."/>
            <person name="Houbraken J."/>
        </authorList>
    </citation>
    <scope>NUCLEOTIDE SEQUENCE</scope>
    <source>
        <strain evidence="5">M34</strain>
    </source>
</reference>
<dbReference type="Gene3D" id="3.40.50.12780">
    <property type="entry name" value="N-terminal domain of ligase-like"/>
    <property type="match status" value="1"/>
</dbReference>
<dbReference type="EMBL" id="JAFJYH010000007">
    <property type="protein sequence ID" value="KAG4425874.1"/>
    <property type="molecule type" value="Genomic_DNA"/>
</dbReference>
<evidence type="ECO:0000256" key="1">
    <source>
        <dbReference type="ARBA" id="ARBA00006432"/>
    </source>
</evidence>
<evidence type="ECO:0000259" key="4">
    <source>
        <dbReference type="Pfam" id="PF13193"/>
    </source>
</evidence>
<dbReference type="Pfam" id="PF00501">
    <property type="entry name" value="AMP-binding"/>
    <property type="match status" value="1"/>
</dbReference>
<gene>
    <name evidence="5" type="ORF">IFR04_001081</name>
</gene>
<dbReference type="GO" id="GO:0016405">
    <property type="term" value="F:CoA-ligase activity"/>
    <property type="evidence" value="ECO:0007669"/>
    <property type="project" value="TreeGrafter"/>
</dbReference>
<keyword evidence="2" id="KW-0436">Ligase</keyword>
<dbReference type="PANTHER" id="PTHR24096:SF149">
    <property type="entry name" value="AMP-BINDING DOMAIN-CONTAINING PROTEIN-RELATED"/>
    <property type="match status" value="1"/>
</dbReference>
<dbReference type="InterPro" id="IPR025110">
    <property type="entry name" value="AMP-bd_C"/>
</dbReference>
<proteinExistence type="inferred from homology"/>
<evidence type="ECO:0000313" key="6">
    <source>
        <dbReference type="Proteomes" id="UP000664132"/>
    </source>
</evidence>
<feature type="domain" description="AMP-binding enzyme C-terminal" evidence="4">
    <location>
        <begin position="447"/>
        <end position="526"/>
    </location>
</feature>
<accession>A0A8H8BW33</accession>
<comment type="caution">
    <text evidence="5">The sequence shown here is derived from an EMBL/GenBank/DDBJ whole genome shotgun (WGS) entry which is preliminary data.</text>
</comment>
<evidence type="ECO:0008006" key="7">
    <source>
        <dbReference type="Google" id="ProtNLM"/>
    </source>
</evidence>
<sequence>MIYTSDYALEYPEDATISNILLDYNIGGVSPDSPAIIEGLAGEVVYTYSSLRLGVRRLATHLQQNFGVGRGTVVGVLAFNTVHYPIYVHAILAIGGVVSGLNPLHLPQELAHAISIAQPNLVLVGDGLFPNLQAALKSTSAKPTISRLSTNGSRDNATTIDVLGVTRTGSADFVQPRYADGEIAKELAFICFSSGTSGLPKGVKLSHGNIVSNVYMHSIYLADMFTSSTVFAMVVPFFHILGLQGFTCLYLLNGAPIVVFPRFDLPSLLVSIRRDKVSHLNVVPPIALQLLSNPLASTGDYSTLKCLMNAAAPLEQSLADRLCQKLTCCLTQWYGLTEASPSVISQTEDQVHIRNTVGKILPGMTVKILDENFQECEHSVPGELCIRGPNVMQGYVGNMELTADTIMADGFLRTGDIGYVDDAGFVFLVDRLKEMIKVKGNQVAPAELEGVLRLHPQVDDAAVCGHYIPEQATDIPIAFITTRVPKDQHPTLFEDVIQFVRKRVASYKRIYEVRVVEEIPRNAGGKIVRRQLPGRSFPNSAGIQNGVAKL</sequence>
<feature type="domain" description="AMP-dependent synthetase/ligase" evidence="3">
    <location>
        <begin position="30"/>
        <end position="395"/>
    </location>
</feature>
<dbReference type="Pfam" id="PF13193">
    <property type="entry name" value="AMP-binding_C"/>
    <property type="match status" value="1"/>
</dbReference>
<dbReference type="InterPro" id="IPR020845">
    <property type="entry name" value="AMP-binding_CS"/>
</dbReference>
<protein>
    <recommendedName>
        <fullName evidence="7">Acetyl-CoA synthetase-like protein</fullName>
    </recommendedName>
</protein>
<organism evidence="5 6">
    <name type="scientific">Cadophora malorum</name>
    <dbReference type="NCBI Taxonomy" id="108018"/>
    <lineage>
        <taxon>Eukaryota</taxon>
        <taxon>Fungi</taxon>
        <taxon>Dikarya</taxon>
        <taxon>Ascomycota</taxon>
        <taxon>Pezizomycotina</taxon>
        <taxon>Leotiomycetes</taxon>
        <taxon>Helotiales</taxon>
        <taxon>Ploettnerulaceae</taxon>
        <taxon>Cadophora</taxon>
    </lineage>
</organism>
<comment type="similarity">
    <text evidence="1">Belongs to the ATP-dependent AMP-binding enzyme family.</text>
</comment>
<keyword evidence="6" id="KW-1185">Reference proteome</keyword>